<organism evidence="1 2">
    <name type="scientific">Panagrolaimus sp. PS1159</name>
    <dbReference type="NCBI Taxonomy" id="55785"/>
    <lineage>
        <taxon>Eukaryota</taxon>
        <taxon>Metazoa</taxon>
        <taxon>Ecdysozoa</taxon>
        <taxon>Nematoda</taxon>
        <taxon>Chromadorea</taxon>
        <taxon>Rhabditida</taxon>
        <taxon>Tylenchina</taxon>
        <taxon>Panagrolaimomorpha</taxon>
        <taxon>Panagrolaimoidea</taxon>
        <taxon>Panagrolaimidae</taxon>
        <taxon>Panagrolaimus</taxon>
    </lineage>
</organism>
<accession>A0AC35GNV6</accession>
<evidence type="ECO:0000313" key="2">
    <source>
        <dbReference type="WBParaSite" id="PS1159_v2.g6996.t1"/>
    </source>
</evidence>
<proteinExistence type="predicted"/>
<sequence>MESHTITLIIVSLSLLVVLCNAECCSSDYYPFVGCNCNEKGSCNVFCCNCKGGCNLDTRKLSSFLISGTPHAMKKPEEIFKEADKNKNDEISFDEAFAFAVRHGENSGILEKDRTWFNKLDKNHDGFITVNELDN</sequence>
<protein>
    <submittedName>
        <fullName evidence="2">EF-hand domain-containing protein</fullName>
    </submittedName>
</protein>
<dbReference type="WBParaSite" id="PS1159_v2.g6996.t1">
    <property type="protein sequence ID" value="PS1159_v2.g6996.t1"/>
    <property type="gene ID" value="PS1159_v2.g6996"/>
</dbReference>
<evidence type="ECO:0000313" key="1">
    <source>
        <dbReference type="Proteomes" id="UP000887580"/>
    </source>
</evidence>
<dbReference type="Proteomes" id="UP000887580">
    <property type="component" value="Unplaced"/>
</dbReference>
<reference evidence="2" key="1">
    <citation type="submission" date="2022-11" db="UniProtKB">
        <authorList>
            <consortium name="WormBaseParasite"/>
        </authorList>
    </citation>
    <scope>IDENTIFICATION</scope>
</reference>
<name>A0AC35GNV6_9BILA</name>